<evidence type="ECO:0000313" key="2">
    <source>
        <dbReference type="EMBL" id="KAF9610273.1"/>
    </source>
</evidence>
<feature type="compositionally biased region" description="Acidic residues" evidence="1">
    <location>
        <begin position="92"/>
        <end position="129"/>
    </location>
</feature>
<proteinExistence type="predicted"/>
<name>A0A835I6R9_9MAGN</name>
<feature type="region of interest" description="Disordered" evidence="1">
    <location>
        <begin position="1"/>
        <end position="47"/>
    </location>
</feature>
<organism evidence="2 3">
    <name type="scientific">Coptis chinensis</name>
    <dbReference type="NCBI Taxonomy" id="261450"/>
    <lineage>
        <taxon>Eukaryota</taxon>
        <taxon>Viridiplantae</taxon>
        <taxon>Streptophyta</taxon>
        <taxon>Embryophyta</taxon>
        <taxon>Tracheophyta</taxon>
        <taxon>Spermatophyta</taxon>
        <taxon>Magnoliopsida</taxon>
        <taxon>Ranunculales</taxon>
        <taxon>Ranunculaceae</taxon>
        <taxon>Coptidoideae</taxon>
        <taxon>Coptis</taxon>
    </lineage>
</organism>
<accession>A0A835I6R9</accession>
<dbReference type="AlphaFoldDB" id="A0A835I6R9"/>
<protein>
    <submittedName>
        <fullName evidence="2">Uncharacterized protein</fullName>
    </submittedName>
</protein>
<reference evidence="2 3" key="1">
    <citation type="submission" date="2020-10" db="EMBL/GenBank/DDBJ databases">
        <title>The Coptis chinensis genome and diversification of protoberbering-type alkaloids.</title>
        <authorList>
            <person name="Wang B."/>
            <person name="Shu S."/>
            <person name="Song C."/>
            <person name="Liu Y."/>
        </authorList>
    </citation>
    <scope>NUCLEOTIDE SEQUENCE [LARGE SCALE GENOMIC DNA]</scope>
    <source>
        <strain evidence="2">HL-2020</strain>
        <tissue evidence="2">Leaf</tissue>
    </source>
</reference>
<keyword evidence="3" id="KW-1185">Reference proteome</keyword>
<evidence type="ECO:0000313" key="3">
    <source>
        <dbReference type="Proteomes" id="UP000631114"/>
    </source>
</evidence>
<feature type="compositionally biased region" description="Basic and acidic residues" evidence="1">
    <location>
        <begin position="130"/>
        <end position="140"/>
    </location>
</feature>
<gene>
    <name evidence="2" type="ORF">IFM89_021834</name>
</gene>
<comment type="caution">
    <text evidence="2">The sequence shown here is derived from an EMBL/GenBank/DDBJ whole genome shotgun (WGS) entry which is preliminary data.</text>
</comment>
<dbReference type="EMBL" id="JADFTS010000004">
    <property type="protein sequence ID" value="KAF9610273.1"/>
    <property type="molecule type" value="Genomic_DNA"/>
</dbReference>
<feature type="compositionally biased region" description="Basic residues" evidence="1">
    <location>
        <begin position="29"/>
        <end position="44"/>
    </location>
</feature>
<feature type="region of interest" description="Disordered" evidence="1">
    <location>
        <begin position="60"/>
        <end position="150"/>
    </location>
</feature>
<evidence type="ECO:0000256" key="1">
    <source>
        <dbReference type="SAM" id="MobiDB-lite"/>
    </source>
</evidence>
<dbReference type="Proteomes" id="UP000631114">
    <property type="component" value="Unassembled WGS sequence"/>
</dbReference>
<sequence length="318" mass="36476">MARTKITNRRQDNDRMKLKLASNEELLKNKRKPSTASNRRKNKKVAIDFEKTHCDKVEAENSEIRMDVNETENVDGGNSSHLVARDGSGDDNYGEGMEEDIDGEGMEEDVNGEGIEEDVDNDGENESDGDQSKEMEEVGANKKRKGKAQTKDLEANEGKFCGGPMDSSILYGYKCHVAHDVWIGNLESILETFKTPSVGGYYILQWGYMLFDIDEMGIVTQDRECRDHYIIPKSVIEYLFLKLHGIVWIMHLEWYNADHYPYLVNFNPRDPPPYITLYRPPPCDWVVTLKIWYSGVEVPRIVGRAWFWKNMGQGLSVF</sequence>